<feature type="compositionally biased region" description="Acidic residues" evidence="1">
    <location>
        <begin position="100"/>
        <end position="136"/>
    </location>
</feature>
<sequence>MRIITAAVLYGFMCITPPRPRPASRFPRAAPRAALKPREYGDLGVATRVDGAELLEKALAEGRTGSDDDEVDVGWSSDDEDEEEEEEEDVGSEGKGGAGEDSDLESLSGDDEGEDDSGSGEWEEVSHLDEEEEEEGGSSRAAVRVARDEHIGPNEKTKTKAAVPTRLGNKAHMEDSDTMKDGGGARTVHAAKKRKSEDVSEEEEDEDED</sequence>
<comment type="caution">
    <text evidence="2">The sequence shown here is derived from an EMBL/GenBank/DDBJ whole genome shotgun (WGS) entry which is preliminary data.</text>
</comment>
<dbReference type="EMBL" id="BNCP01000045">
    <property type="protein sequence ID" value="GIL88431.1"/>
    <property type="molecule type" value="Genomic_DNA"/>
</dbReference>
<reference evidence="2" key="1">
    <citation type="journal article" date="2021" name="Proc. Natl. Acad. Sci. U.S.A.">
        <title>Three genomes in the algal genus Volvox reveal the fate of a haploid sex-determining region after a transition to homothallism.</title>
        <authorList>
            <person name="Yamamoto K."/>
            <person name="Hamaji T."/>
            <person name="Kawai-Toyooka H."/>
            <person name="Matsuzaki R."/>
            <person name="Takahashi F."/>
            <person name="Nishimura Y."/>
            <person name="Kawachi M."/>
            <person name="Noguchi H."/>
            <person name="Minakuchi Y."/>
            <person name="Umen J.G."/>
            <person name="Toyoda A."/>
            <person name="Nozaki H."/>
        </authorList>
    </citation>
    <scope>NUCLEOTIDE SEQUENCE</scope>
    <source>
        <strain evidence="2">NIES-3786</strain>
    </source>
</reference>
<dbReference type="Proteomes" id="UP000747110">
    <property type="component" value="Unassembled WGS sequence"/>
</dbReference>
<gene>
    <name evidence="2" type="ORF">Vretifemale_16394</name>
</gene>
<feature type="compositionally biased region" description="Basic and acidic residues" evidence="1">
    <location>
        <begin position="145"/>
        <end position="158"/>
    </location>
</feature>
<feature type="compositionally biased region" description="Acidic residues" evidence="1">
    <location>
        <begin position="199"/>
        <end position="209"/>
    </location>
</feature>
<feature type="compositionally biased region" description="Acidic residues" evidence="1">
    <location>
        <begin position="67"/>
        <end position="91"/>
    </location>
</feature>
<organism evidence="2 3">
    <name type="scientific">Volvox reticuliferus</name>
    <dbReference type="NCBI Taxonomy" id="1737510"/>
    <lineage>
        <taxon>Eukaryota</taxon>
        <taxon>Viridiplantae</taxon>
        <taxon>Chlorophyta</taxon>
        <taxon>core chlorophytes</taxon>
        <taxon>Chlorophyceae</taxon>
        <taxon>CS clade</taxon>
        <taxon>Chlamydomonadales</taxon>
        <taxon>Volvocaceae</taxon>
        <taxon>Volvox</taxon>
    </lineage>
</organism>
<feature type="compositionally biased region" description="Low complexity" evidence="1">
    <location>
        <begin position="23"/>
        <end position="34"/>
    </location>
</feature>
<evidence type="ECO:0000256" key="1">
    <source>
        <dbReference type="SAM" id="MobiDB-lite"/>
    </source>
</evidence>
<feature type="region of interest" description="Disordered" evidence="1">
    <location>
        <begin position="18"/>
        <end position="44"/>
    </location>
</feature>
<accession>A0A8J4CT28</accession>
<feature type="non-terminal residue" evidence="2">
    <location>
        <position position="209"/>
    </location>
</feature>
<name>A0A8J4CT28_9CHLO</name>
<feature type="region of interest" description="Disordered" evidence="1">
    <location>
        <begin position="59"/>
        <end position="209"/>
    </location>
</feature>
<evidence type="ECO:0000313" key="3">
    <source>
        <dbReference type="Proteomes" id="UP000747110"/>
    </source>
</evidence>
<protein>
    <submittedName>
        <fullName evidence="2">Uncharacterized protein</fullName>
    </submittedName>
</protein>
<keyword evidence="3" id="KW-1185">Reference proteome</keyword>
<proteinExistence type="predicted"/>
<dbReference type="AlphaFoldDB" id="A0A8J4CT28"/>
<dbReference type="OrthoDB" id="439808at2759"/>
<feature type="compositionally biased region" description="Basic and acidic residues" evidence="1">
    <location>
        <begin position="171"/>
        <end position="180"/>
    </location>
</feature>
<evidence type="ECO:0000313" key="2">
    <source>
        <dbReference type="EMBL" id="GIL88431.1"/>
    </source>
</evidence>